<evidence type="ECO:0000313" key="2">
    <source>
        <dbReference type="Proteomes" id="UP000250086"/>
    </source>
</evidence>
<gene>
    <name evidence="1" type="ORF">NCTC13093_01084</name>
</gene>
<dbReference type="RefSeq" id="WP_113743852.1">
    <property type="nucleotide sequence ID" value="NZ_UAPV01000001.1"/>
</dbReference>
<keyword evidence="2" id="KW-1185">Reference proteome</keyword>
<organism evidence="1 2">
    <name type="scientific">Anaerobiospirillum thomasii</name>
    <dbReference type="NCBI Taxonomy" id="179995"/>
    <lineage>
        <taxon>Bacteria</taxon>
        <taxon>Pseudomonadati</taxon>
        <taxon>Pseudomonadota</taxon>
        <taxon>Gammaproteobacteria</taxon>
        <taxon>Aeromonadales</taxon>
        <taxon>Succinivibrionaceae</taxon>
        <taxon>Anaerobiospirillum</taxon>
    </lineage>
</organism>
<name>A0A2X0V5B9_9GAMM</name>
<dbReference type="Proteomes" id="UP000250086">
    <property type="component" value="Unassembled WGS sequence"/>
</dbReference>
<dbReference type="EMBL" id="UAPV01000001">
    <property type="protein sequence ID" value="SPT69704.1"/>
    <property type="molecule type" value="Genomic_DNA"/>
</dbReference>
<dbReference type="AlphaFoldDB" id="A0A2X0V5B9"/>
<sequence>MQSTKAAADFAMIIAVDTTAEPYCICIYERNLNKATTSYLKAAELDDILYKNSSALLLLCSNYASSYLGRMHKENIVNEIRKYSMDEINAFKTGSSREHLAAAILQAGLSPKCSYS</sequence>
<reference evidence="1 2" key="1">
    <citation type="submission" date="2018-06" db="EMBL/GenBank/DDBJ databases">
        <authorList>
            <consortium name="Pathogen Informatics"/>
            <person name="Doyle S."/>
        </authorList>
    </citation>
    <scope>NUCLEOTIDE SEQUENCE [LARGE SCALE GENOMIC DNA]</scope>
    <source>
        <strain evidence="1 2">NCTC13093</strain>
    </source>
</reference>
<proteinExistence type="predicted"/>
<evidence type="ECO:0000313" key="1">
    <source>
        <dbReference type="EMBL" id="SPT69704.1"/>
    </source>
</evidence>
<accession>A0A2X0V5B9</accession>
<protein>
    <submittedName>
        <fullName evidence="1">Uncharacterized protein</fullName>
    </submittedName>
</protein>